<feature type="domain" description="Alpha-type protein kinase" evidence="5">
    <location>
        <begin position="325"/>
        <end position="592"/>
    </location>
</feature>
<dbReference type="Proteomes" id="UP001633002">
    <property type="component" value="Unassembled WGS sequence"/>
</dbReference>
<dbReference type="SUPFAM" id="SSF53300">
    <property type="entry name" value="vWA-like"/>
    <property type="match status" value="1"/>
</dbReference>
<dbReference type="EMBL" id="JBJQOH010000004">
    <property type="protein sequence ID" value="KAL3688061.1"/>
    <property type="molecule type" value="Genomic_DNA"/>
</dbReference>
<dbReference type="SUPFAM" id="SSF56112">
    <property type="entry name" value="Protein kinase-like (PK-like)"/>
    <property type="match status" value="1"/>
</dbReference>
<evidence type="ECO:0000256" key="2">
    <source>
        <dbReference type="ARBA" id="ARBA00022679"/>
    </source>
</evidence>
<accession>A0ABD3HDG7</accession>
<dbReference type="PANTHER" id="PTHR47763">
    <property type="entry name" value="ALPHA-PROTEIN KINASE VWKA"/>
    <property type="match status" value="1"/>
</dbReference>
<dbReference type="InterPro" id="IPR036465">
    <property type="entry name" value="vWFA_dom_sf"/>
</dbReference>
<evidence type="ECO:0000256" key="1">
    <source>
        <dbReference type="ARBA" id="ARBA00022527"/>
    </source>
</evidence>
<dbReference type="PANTHER" id="PTHR47763:SF4">
    <property type="entry name" value="ALPHA-PROTEIN KINASE VWKA"/>
    <property type="match status" value="1"/>
</dbReference>
<dbReference type="PROSITE" id="PS51158">
    <property type="entry name" value="ALPHA_KINASE"/>
    <property type="match status" value="1"/>
</dbReference>
<reference evidence="6 7" key="1">
    <citation type="submission" date="2024-09" db="EMBL/GenBank/DDBJ databases">
        <title>Chromosome-scale assembly of Riccia sorocarpa.</title>
        <authorList>
            <person name="Paukszto L."/>
        </authorList>
    </citation>
    <scope>NUCLEOTIDE SEQUENCE [LARGE SCALE GENOMIC DNA]</scope>
    <source>
        <strain evidence="6">LP-2024</strain>
        <tissue evidence="6">Aerial parts of the thallus</tissue>
    </source>
</reference>
<dbReference type="Gene3D" id="3.20.200.10">
    <property type="entry name" value="MHCK/EF2 kinase"/>
    <property type="match status" value="1"/>
</dbReference>
<keyword evidence="1" id="KW-0723">Serine/threonine-protein kinase</keyword>
<dbReference type="SMART" id="SM00811">
    <property type="entry name" value="Alpha_kinase"/>
    <property type="match status" value="1"/>
</dbReference>
<comment type="caution">
    <text evidence="6">The sequence shown here is derived from an EMBL/GenBank/DDBJ whole genome shotgun (WGS) entry which is preliminary data.</text>
</comment>
<gene>
    <name evidence="6" type="ORF">R1sor_014370</name>
</gene>
<evidence type="ECO:0000256" key="4">
    <source>
        <dbReference type="SAM" id="MobiDB-lite"/>
    </source>
</evidence>
<evidence type="ECO:0000259" key="5">
    <source>
        <dbReference type="PROSITE" id="PS51158"/>
    </source>
</evidence>
<keyword evidence="2" id="KW-0808">Transferase</keyword>
<proteinExistence type="predicted"/>
<organism evidence="6 7">
    <name type="scientific">Riccia sorocarpa</name>
    <dbReference type="NCBI Taxonomy" id="122646"/>
    <lineage>
        <taxon>Eukaryota</taxon>
        <taxon>Viridiplantae</taxon>
        <taxon>Streptophyta</taxon>
        <taxon>Embryophyta</taxon>
        <taxon>Marchantiophyta</taxon>
        <taxon>Marchantiopsida</taxon>
        <taxon>Marchantiidae</taxon>
        <taxon>Marchantiales</taxon>
        <taxon>Ricciaceae</taxon>
        <taxon>Riccia</taxon>
    </lineage>
</organism>
<evidence type="ECO:0000313" key="7">
    <source>
        <dbReference type="Proteomes" id="UP001633002"/>
    </source>
</evidence>
<keyword evidence="3" id="KW-0418">Kinase</keyword>
<dbReference type="Gene3D" id="3.40.50.410">
    <property type="entry name" value="von Willebrand factor, type A domain"/>
    <property type="match status" value="1"/>
</dbReference>
<protein>
    <recommendedName>
        <fullName evidence="5">Alpha-type protein kinase domain-containing protein</fullName>
    </recommendedName>
</protein>
<dbReference type="CDD" id="cd00198">
    <property type="entry name" value="vWFA"/>
    <property type="match status" value="1"/>
</dbReference>
<sequence>MSESNPVMKSPSNKRRTPPIEGENPATERVSGGLPVEILEATSPVYGCRMTSSETRQDREIKRLRKQLCYLTQERMAFSRARATGIKDSIGKAQELDLAFLLDATNSMAKSFEMVKFKISNMAEGISVAYPTCKLRFALAVYRDYNSPKVPGTDGSDFTSDYNGPNSTFSRAFARIQLQWGEDTAEDVFTGLEKAAGLNWQASNRILVHIGDAACHGSQFHHEAIDDHYPGGDKYGRNIETIIRRLQNDCRITRYYFCHLSRWTHKMIQEFKRAAASDGWLEEWNIGDLHEVPRKVIAACQESISISISVALPEKSMHRIYVKEEVDAKIPNWNSVKIQKGVEYVHRPSSSLAELLETIKGAYPLELLTSAKSDLQVQISWSSFNGGGSIRYPHYALVRGRNPGHPGRVEVVKRFRTELGKSQKSQHTKERYVQQMEVQTVARQLAKEFTKRISQLYPFWPDKVKFTKITLLETEGKFYTKEKLLQGPWTRYSNNVQYVNRTNSGETLQAFSHWTYHVTNGMLLVTDLQGVKLPDEKVPGQYVFWLTDPAIHSNDANILRFTNTNFGEDGCKLFLQNHQCNYACRLLELPSGSACQTQLRVQDGSIDTHAVHTRSTETLASPRPQVYRNNRDSIIGTLTQDIETRSRTPQHPPSIVDNNSIAVKTLREKTVTIKIESSKGVDA</sequence>
<dbReference type="InterPro" id="IPR052969">
    <property type="entry name" value="Thr-specific_kinase-like"/>
</dbReference>
<dbReference type="InterPro" id="IPR004166">
    <property type="entry name" value="a-kinase_dom"/>
</dbReference>
<keyword evidence="7" id="KW-1185">Reference proteome</keyword>
<dbReference type="Pfam" id="PF02816">
    <property type="entry name" value="Alpha_kinase"/>
    <property type="match status" value="1"/>
</dbReference>
<evidence type="ECO:0000256" key="3">
    <source>
        <dbReference type="ARBA" id="ARBA00022777"/>
    </source>
</evidence>
<evidence type="ECO:0000313" key="6">
    <source>
        <dbReference type="EMBL" id="KAL3688061.1"/>
    </source>
</evidence>
<feature type="compositionally biased region" description="Polar residues" evidence="4">
    <location>
        <begin position="1"/>
        <end position="11"/>
    </location>
</feature>
<dbReference type="AlphaFoldDB" id="A0ABD3HDG7"/>
<feature type="region of interest" description="Disordered" evidence="4">
    <location>
        <begin position="1"/>
        <end position="32"/>
    </location>
</feature>
<dbReference type="InterPro" id="IPR011009">
    <property type="entry name" value="Kinase-like_dom_sf"/>
</dbReference>
<dbReference type="GO" id="GO:0004674">
    <property type="term" value="F:protein serine/threonine kinase activity"/>
    <property type="evidence" value="ECO:0007669"/>
    <property type="project" value="UniProtKB-KW"/>
</dbReference>
<name>A0ABD3HDG7_9MARC</name>